<dbReference type="PANTHER" id="PTHR30344:SF4">
    <property type="entry name" value="CYCLASE, PUTATIVE (AFU_ORTHOLOGUE AFUA_6G11580)-RELATED"/>
    <property type="match status" value="1"/>
</dbReference>
<name>A0A5M8PGS2_9LECA</name>
<organism evidence="2 3">
    <name type="scientific">Lasallia pustulata</name>
    <dbReference type="NCBI Taxonomy" id="136370"/>
    <lineage>
        <taxon>Eukaryota</taxon>
        <taxon>Fungi</taxon>
        <taxon>Dikarya</taxon>
        <taxon>Ascomycota</taxon>
        <taxon>Pezizomycotina</taxon>
        <taxon>Lecanoromycetes</taxon>
        <taxon>OSLEUM clade</taxon>
        <taxon>Umbilicariomycetidae</taxon>
        <taxon>Umbilicariales</taxon>
        <taxon>Umbilicariaceae</taxon>
        <taxon>Lasallia</taxon>
    </lineage>
</organism>
<evidence type="ECO:0000313" key="3">
    <source>
        <dbReference type="Proteomes" id="UP000324767"/>
    </source>
</evidence>
<dbReference type="Pfam" id="PF10282">
    <property type="entry name" value="Lactonase"/>
    <property type="match status" value="1"/>
</dbReference>
<dbReference type="Proteomes" id="UP000324767">
    <property type="component" value="Unassembled WGS sequence"/>
</dbReference>
<comment type="caution">
    <text evidence="2">The sequence shown here is derived from an EMBL/GenBank/DDBJ whole genome shotgun (WGS) entry which is preliminary data.</text>
</comment>
<reference evidence="2 3" key="1">
    <citation type="submission" date="2019-09" db="EMBL/GenBank/DDBJ databases">
        <title>The hologenome of the rock-dwelling lichen Lasallia pustulata.</title>
        <authorList>
            <person name="Greshake Tzovaras B."/>
            <person name="Segers F."/>
            <person name="Bicker A."/>
            <person name="Dal Grande F."/>
            <person name="Otte J."/>
            <person name="Hankeln T."/>
            <person name="Schmitt I."/>
            <person name="Ebersberger I."/>
        </authorList>
    </citation>
    <scope>NUCLEOTIDE SEQUENCE [LARGE SCALE GENOMIC DNA]</scope>
    <source>
        <strain evidence="2">A1-1</strain>
    </source>
</reference>
<dbReference type="PANTHER" id="PTHR30344">
    <property type="entry name" value="6-PHOSPHOGLUCONOLACTONASE-RELATED"/>
    <property type="match status" value="1"/>
</dbReference>
<dbReference type="GO" id="GO:0017057">
    <property type="term" value="F:6-phosphogluconolactonase activity"/>
    <property type="evidence" value="ECO:0007669"/>
    <property type="project" value="TreeGrafter"/>
</dbReference>
<evidence type="ECO:0000313" key="2">
    <source>
        <dbReference type="EMBL" id="KAA6408263.1"/>
    </source>
</evidence>
<accession>A0A5M8PGS2</accession>
<protein>
    <submittedName>
        <fullName evidence="2">Carboxy-cis</fullName>
    </submittedName>
</protein>
<dbReference type="InterPro" id="IPR050282">
    <property type="entry name" value="Cycloisomerase_2"/>
</dbReference>
<gene>
    <name evidence="2" type="ORF">FRX48_08005</name>
</gene>
<comment type="similarity">
    <text evidence="1">Belongs to the cycloisomerase 2 family.</text>
</comment>
<dbReference type="EMBL" id="VXIT01000014">
    <property type="protein sequence ID" value="KAA6408263.1"/>
    <property type="molecule type" value="Genomic_DNA"/>
</dbReference>
<sequence length="109" mass="11965">MLHHLIIGTWTPPGNIYTVAFDDETLSLTLLKKTAISHHEPISWMTFDHAKKNIYGASMKSFSSYNVANSTDIIHHASHPIGGDRACHPHSAQSYALVSPPSSLRLESG</sequence>
<dbReference type="InterPro" id="IPR015943">
    <property type="entry name" value="WD40/YVTN_repeat-like_dom_sf"/>
</dbReference>
<dbReference type="Gene3D" id="2.130.10.10">
    <property type="entry name" value="YVTN repeat-like/Quinoprotein amine dehydrogenase"/>
    <property type="match status" value="1"/>
</dbReference>
<proteinExistence type="inferred from homology"/>
<dbReference type="InterPro" id="IPR019405">
    <property type="entry name" value="Lactonase_7-beta_prop"/>
</dbReference>
<dbReference type="OrthoDB" id="1715191at2759"/>
<dbReference type="AlphaFoldDB" id="A0A5M8PGS2"/>
<evidence type="ECO:0000256" key="1">
    <source>
        <dbReference type="ARBA" id="ARBA00005564"/>
    </source>
</evidence>